<accession>A0A6H1ZNB5</accession>
<protein>
    <submittedName>
        <fullName evidence="1">Uncharacterized protein</fullName>
    </submittedName>
</protein>
<dbReference type="EMBL" id="MT144136">
    <property type="protein sequence ID" value="QJA49423.1"/>
    <property type="molecule type" value="Genomic_DNA"/>
</dbReference>
<evidence type="ECO:0000313" key="1">
    <source>
        <dbReference type="EMBL" id="QJA49423.1"/>
    </source>
</evidence>
<organism evidence="1">
    <name type="scientific">viral metagenome</name>
    <dbReference type="NCBI Taxonomy" id="1070528"/>
    <lineage>
        <taxon>unclassified sequences</taxon>
        <taxon>metagenomes</taxon>
        <taxon>organismal metagenomes</taxon>
    </lineage>
</organism>
<reference evidence="1" key="1">
    <citation type="submission" date="2020-03" db="EMBL/GenBank/DDBJ databases">
        <title>The deep terrestrial virosphere.</title>
        <authorList>
            <person name="Holmfeldt K."/>
            <person name="Nilsson E."/>
            <person name="Simone D."/>
            <person name="Lopez-Fernandez M."/>
            <person name="Wu X."/>
            <person name="de Brujin I."/>
            <person name="Lundin D."/>
            <person name="Andersson A."/>
            <person name="Bertilsson S."/>
            <person name="Dopson M."/>
        </authorList>
    </citation>
    <scope>NUCLEOTIDE SEQUENCE</scope>
    <source>
        <strain evidence="1">TM448A01350</strain>
        <strain evidence="2">TM448B04358</strain>
    </source>
</reference>
<dbReference type="AlphaFoldDB" id="A0A6H1ZNB5"/>
<sequence length="140" mass="15526">MSNGEILKIRPDIYQAMLLDDILHTLRDNSELLGDIVKKLDAIIPEGILENIKDLNITAEPVNLLVKTGLGSGWHSISITNDGVNNVYCAINSSRPFDKVPHKIKPSETYEVDFRAAKINLVHLYTDSGVTSTVRISAKR</sequence>
<evidence type="ECO:0000313" key="2">
    <source>
        <dbReference type="EMBL" id="QJI03257.1"/>
    </source>
</evidence>
<proteinExistence type="predicted"/>
<gene>
    <name evidence="1" type="ORF">TM448A01350_0012</name>
    <name evidence="2" type="ORF">TM448B04358_0005</name>
</gene>
<dbReference type="EMBL" id="MT145072">
    <property type="protein sequence ID" value="QJI03257.1"/>
    <property type="molecule type" value="Genomic_DNA"/>
</dbReference>
<name>A0A6H1ZNB5_9ZZZZ</name>